<protein>
    <submittedName>
        <fullName evidence="2">Uncharacterized protein</fullName>
    </submittedName>
</protein>
<dbReference type="Proteomes" id="UP001307889">
    <property type="component" value="Chromosome 1"/>
</dbReference>
<organism evidence="2 3">
    <name type="scientific">Nesidiocoris tenuis</name>
    <dbReference type="NCBI Taxonomy" id="355587"/>
    <lineage>
        <taxon>Eukaryota</taxon>
        <taxon>Metazoa</taxon>
        <taxon>Ecdysozoa</taxon>
        <taxon>Arthropoda</taxon>
        <taxon>Hexapoda</taxon>
        <taxon>Insecta</taxon>
        <taxon>Pterygota</taxon>
        <taxon>Neoptera</taxon>
        <taxon>Paraneoptera</taxon>
        <taxon>Hemiptera</taxon>
        <taxon>Heteroptera</taxon>
        <taxon>Panheteroptera</taxon>
        <taxon>Cimicomorpha</taxon>
        <taxon>Miridae</taxon>
        <taxon>Dicyphina</taxon>
        <taxon>Nesidiocoris</taxon>
    </lineage>
</organism>
<reference evidence="2 3" key="1">
    <citation type="submission" date="2023-09" db="EMBL/GenBank/DDBJ databases">
        <title>Nesidiocoris tenuis whole genome shotgun sequence.</title>
        <authorList>
            <person name="Shibata T."/>
            <person name="Shimoda M."/>
            <person name="Kobayashi T."/>
            <person name="Uehara T."/>
        </authorList>
    </citation>
    <scope>NUCLEOTIDE SEQUENCE [LARGE SCALE GENOMIC DNA]</scope>
    <source>
        <strain evidence="2 3">Japan</strain>
    </source>
</reference>
<proteinExistence type="predicted"/>
<keyword evidence="3" id="KW-1185">Reference proteome</keyword>
<sequence>MEGVVIVAGRQWTALVRYSCGKPLSGRKPRGLRPQQFPTPRPPSLRRALRRPTAPAKWPSASPRLSDRKPSALARSVQPLRDAARLLNWSFS</sequence>
<accession>A0ABN7A681</accession>
<evidence type="ECO:0000313" key="3">
    <source>
        <dbReference type="Proteomes" id="UP001307889"/>
    </source>
</evidence>
<gene>
    <name evidence="2" type="ORF">NTJ_00538</name>
</gene>
<dbReference type="EMBL" id="AP028909">
    <property type="protein sequence ID" value="BES87733.1"/>
    <property type="molecule type" value="Genomic_DNA"/>
</dbReference>
<evidence type="ECO:0000313" key="2">
    <source>
        <dbReference type="EMBL" id="BES87733.1"/>
    </source>
</evidence>
<name>A0ABN7A681_9HEMI</name>
<evidence type="ECO:0000256" key="1">
    <source>
        <dbReference type="SAM" id="MobiDB-lite"/>
    </source>
</evidence>
<feature type="region of interest" description="Disordered" evidence="1">
    <location>
        <begin position="23"/>
        <end position="76"/>
    </location>
</feature>